<feature type="region of interest" description="Disordered" evidence="1">
    <location>
        <begin position="1"/>
        <end position="36"/>
    </location>
</feature>
<protein>
    <submittedName>
        <fullName evidence="2">Uncharacterized protein</fullName>
    </submittedName>
</protein>
<feature type="compositionally biased region" description="Pro residues" evidence="1">
    <location>
        <begin position="1"/>
        <end position="12"/>
    </location>
</feature>
<reference evidence="2" key="1">
    <citation type="journal article" date="2020" name="Stud. Mycol.">
        <title>101 Dothideomycetes genomes: a test case for predicting lifestyles and emergence of pathogens.</title>
        <authorList>
            <person name="Haridas S."/>
            <person name="Albert R."/>
            <person name="Binder M."/>
            <person name="Bloem J."/>
            <person name="Labutti K."/>
            <person name="Salamov A."/>
            <person name="Andreopoulos B."/>
            <person name="Baker S."/>
            <person name="Barry K."/>
            <person name="Bills G."/>
            <person name="Bluhm B."/>
            <person name="Cannon C."/>
            <person name="Castanera R."/>
            <person name="Culley D."/>
            <person name="Daum C."/>
            <person name="Ezra D."/>
            <person name="Gonzalez J."/>
            <person name="Henrissat B."/>
            <person name="Kuo A."/>
            <person name="Liang C."/>
            <person name="Lipzen A."/>
            <person name="Lutzoni F."/>
            <person name="Magnuson J."/>
            <person name="Mondo S."/>
            <person name="Nolan M."/>
            <person name="Ohm R."/>
            <person name="Pangilinan J."/>
            <person name="Park H.-J."/>
            <person name="Ramirez L."/>
            <person name="Alfaro M."/>
            <person name="Sun H."/>
            <person name="Tritt A."/>
            <person name="Yoshinaga Y."/>
            <person name="Zwiers L.-H."/>
            <person name="Turgeon B."/>
            <person name="Goodwin S."/>
            <person name="Spatafora J."/>
            <person name="Crous P."/>
            <person name="Grigoriev I."/>
        </authorList>
    </citation>
    <scope>NUCLEOTIDE SEQUENCE</scope>
    <source>
        <strain evidence="2">CBS 125425</strain>
    </source>
</reference>
<sequence>MAIHPTPTPPSPTKRASRRIVPSTCTPSISSSVPEGMHSVATGAATAALKCGHELHPSIESYVVDNCPECLMKKLLNAIEISHRWIDQIGGIMANKNQKPDPECFLDQSDYKKKFCKWSSTRNELNSALRGWSKKSEKVRKRALGEKGEGGWRAAKTKIANLLIECEENIPKEKKWEEEFSLGMNINLVMKVRGYSAAMRAWEENEAKIRYCPGDPVSMPTVAPRPPKRKRDDDAPEEEIPSTSSDEKVSRPKRKPRVSFNPSVTVSPPHLIDTSISFPVSTLQRVKATFQKPKETYIALKDTRDRKQHLYNRYSVIYTPGPWASPPGHVKMDTSWYKWSPQHAAKKMDRNQTEGPAPYTMRNFARDAGWVVDLFTQWGLNWGRV</sequence>
<evidence type="ECO:0000313" key="3">
    <source>
        <dbReference type="Proteomes" id="UP000799444"/>
    </source>
</evidence>
<evidence type="ECO:0000256" key="1">
    <source>
        <dbReference type="SAM" id="MobiDB-lite"/>
    </source>
</evidence>
<feature type="region of interest" description="Disordered" evidence="1">
    <location>
        <begin position="213"/>
        <end position="266"/>
    </location>
</feature>
<name>A0A9P4R3F2_9PLEO</name>
<dbReference type="AlphaFoldDB" id="A0A9P4R3F2"/>
<dbReference type="Proteomes" id="UP000799444">
    <property type="component" value="Unassembled WGS sequence"/>
</dbReference>
<accession>A0A9P4R3F2</accession>
<dbReference type="EMBL" id="ML996126">
    <property type="protein sequence ID" value="KAF2736300.1"/>
    <property type="molecule type" value="Genomic_DNA"/>
</dbReference>
<feature type="compositionally biased region" description="Polar residues" evidence="1">
    <location>
        <begin position="23"/>
        <end position="33"/>
    </location>
</feature>
<evidence type="ECO:0000313" key="2">
    <source>
        <dbReference type="EMBL" id="KAF2736300.1"/>
    </source>
</evidence>
<organism evidence="2 3">
    <name type="scientific">Polyplosphaeria fusca</name>
    <dbReference type="NCBI Taxonomy" id="682080"/>
    <lineage>
        <taxon>Eukaryota</taxon>
        <taxon>Fungi</taxon>
        <taxon>Dikarya</taxon>
        <taxon>Ascomycota</taxon>
        <taxon>Pezizomycotina</taxon>
        <taxon>Dothideomycetes</taxon>
        <taxon>Pleosporomycetidae</taxon>
        <taxon>Pleosporales</taxon>
        <taxon>Tetraplosphaeriaceae</taxon>
        <taxon>Polyplosphaeria</taxon>
    </lineage>
</organism>
<keyword evidence="3" id="KW-1185">Reference proteome</keyword>
<dbReference type="OrthoDB" id="10681730at2759"/>
<comment type="caution">
    <text evidence="2">The sequence shown here is derived from an EMBL/GenBank/DDBJ whole genome shotgun (WGS) entry which is preliminary data.</text>
</comment>
<gene>
    <name evidence="2" type="ORF">EJ04DRAFT_511129</name>
</gene>
<proteinExistence type="predicted"/>